<dbReference type="PANTHER" id="PTHR43133">
    <property type="entry name" value="RNA POLYMERASE ECF-TYPE SIGMA FACTO"/>
    <property type="match status" value="1"/>
</dbReference>
<dbReference type="Pfam" id="PF07638">
    <property type="entry name" value="Sigma70_ECF"/>
    <property type="match status" value="1"/>
</dbReference>
<dbReference type="NCBIfam" id="TIGR02937">
    <property type="entry name" value="sigma70-ECF"/>
    <property type="match status" value="1"/>
</dbReference>
<dbReference type="EMBL" id="SMAF01000014">
    <property type="protein sequence ID" value="TCS97181.1"/>
    <property type="molecule type" value="Genomic_DNA"/>
</dbReference>
<evidence type="ECO:0000256" key="3">
    <source>
        <dbReference type="ARBA" id="ARBA00023163"/>
    </source>
</evidence>
<keyword evidence="3" id="KW-0804">Transcription</keyword>
<feature type="domain" description="RNA polymerase sigma-70 ECF-like HTH" evidence="4">
    <location>
        <begin position="53"/>
        <end position="216"/>
    </location>
</feature>
<evidence type="ECO:0000256" key="1">
    <source>
        <dbReference type="ARBA" id="ARBA00023015"/>
    </source>
</evidence>
<evidence type="ECO:0000313" key="5">
    <source>
        <dbReference type="EMBL" id="TCS97181.1"/>
    </source>
</evidence>
<comment type="caution">
    <text evidence="5">The sequence shown here is derived from an EMBL/GenBank/DDBJ whole genome shotgun (WGS) entry which is preliminary data.</text>
</comment>
<dbReference type="InterPro" id="IPR039425">
    <property type="entry name" value="RNA_pol_sigma-70-like"/>
</dbReference>
<dbReference type="InterPro" id="IPR053812">
    <property type="entry name" value="HTH_Sigma70_ECF-like"/>
</dbReference>
<dbReference type="Gene3D" id="1.10.10.10">
    <property type="entry name" value="Winged helix-like DNA-binding domain superfamily/Winged helix DNA-binding domain"/>
    <property type="match status" value="1"/>
</dbReference>
<dbReference type="NCBIfam" id="TIGR02999">
    <property type="entry name" value="Sig-70_X6"/>
    <property type="match status" value="1"/>
</dbReference>
<keyword evidence="2" id="KW-0731">Sigma factor</keyword>
<evidence type="ECO:0000259" key="4">
    <source>
        <dbReference type="Pfam" id="PF07638"/>
    </source>
</evidence>
<dbReference type="OrthoDB" id="128473at2"/>
<name>A0A4R3LAM3_9GAMM</name>
<gene>
    <name evidence="5" type="ORF">EDC25_11433</name>
</gene>
<dbReference type="SUPFAM" id="SSF88659">
    <property type="entry name" value="Sigma3 and sigma4 domains of RNA polymerase sigma factors"/>
    <property type="match status" value="1"/>
</dbReference>
<evidence type="ECO:0000313" key="6">
    <source>
        <dbReference type="Proteomes" id="UP000294599"/>
    </source>
</evidence>
<dbReference type="Proteomes" id="UP000294599">
    <property type="component" value="Unassembled WGS sequence"/>
</dbReference>
<keyword evidence="1" id="KW-0805">Transcription regulation</keyword>
<dbReference type="PANTHER" id="PTHR43133:SF39">
    <property type="entry name" value="SIMILAR TO RNA POLYMERASE SIGMA-E FACTOR"/>
    <property type="match status" value="1"/>
</dbReference>
<dbReference type="CDD" id="cd06171">
    <property type="entry name" value="Sigma70_r4"/>
    <property type="match status" value="1"/>
</dbReference>
<dbReference type="GO" id="GO:0016987">
    <property type="term" value="F:sigma factor activity"/>
    <property type="evidence" value="ECO:0007669"/>
    <property type="project" value="UniProtKB-KW"/>
</dbReference>
<protein>
    <submittedName>
        <fullName evidence="5">RNA polymerase sigma factor (TIGR02999 family)</fullName>
    </submittedName>
</protein>
<organism evidence="5 6">
    <name type="scientific">Pseudofulvimonas gallinarii</name>
    <dbReference type="NCBI Taxonomy" id="634155"/>
    <lineage>
        <taxon>Bacteria</taxon>
        <taxon>Pseudomonadati</taxon>
        <taxon>Pseudomonadota</taxon>
        <taxon>Gammaproteobacteria</taxon>
        <taxon>Lysobacterales</taxon>
        <taxon>Rhodanobacteraceae</taxon>
        <taxon>Pseudofulvimonas</taxon>
    </lineage>
</organism>
<reference evidence="5 6" key="1">
    <citation type="submission" date="2019-03" db="EMBL/GenBank/DDBJ databases">
        <title>Genomic Encyclopedia of Type Strains, Phase IV (KMG-IV): sequencing the most valuable type-strain genomes for metagenomic binning, comparative biology and taxonomic classification.</title>
        <authorList>
            <person name="Goeker M."/>
        </authorList>
    </citation>
    <scope>NUCLEOTIDE SEQUENCE [LARGE SCALE GENOMIC DNA]</scope>
    <source>
        <strain evidence="5 6">DSM 21944</strain>
    </source>
</reference>
<proteinExistence type="predicted"/>
<dbReference type="InterPro" id="IPR013324">
    <property type="entry name" value="RNA_pol_sigma_r3/r4-like"/>
</dbReference>
<accession>A0A4R3LAM3</accession>
<dbReference type="AlphaFoldDB" id="A0A4R3LAM3"/>
<keyword evidence="6" id="KW-1185">Reference proteome</keyword>
<evidence type="ECO:0000256" key="2">
    <source>
        <dbReference type="ARBA" id="ARBA00023082"/>
    </source>
</evidence>
<dbReference type="InterPro" id="IPR036388">
    <property type="entry name" value="WH-like_DNA-bd_sf"/>
</dbReference>
<dbReference type="RefSeq" id="WP_123521179.1">
    <property type="nucleotide sequence ID" value="NZ_JBHLWF010000084.1"/>
</dbReference>
<dbReference type="InterPro" id="IPR014284">
    <property type="entry name" value="RNA_pol_sigma-70_dom"/>
</dbReference>
<dbReference type="GO" id="GO:0006352">
    <property type="term" value="P:DNA-templated transcription initiation"/>
    <property type="evidence" value="ECO:0007669"/>
    <property type="project" value="InterPro"/>
</dbReference>
<dbReference type="InterPro" id="IPR011517">
    <property type="entry name" value="RNA_pol_sigma70_ECF-like"/>
</dbReference>
<sequence>MHDDRASATGAKVYATRAWHTGTMSTHPSEDKIVPARAFDTVTGAAVDPLLFAQLVEAFYQDLRGLARRERYRLGAGHTLCTTAVVSETWLKLRSARGWNDSTHFLRMAAMAIRQVLVNDARARLSMKRAPGGTALPIEALPESAEPAIDGQDPDLLALDEVLKELDRLSPRQAQVVECRYFAGLSEAETAQALGVNERTVRRDWLKARAWLYQRLAAPAAVDEHS</sequence>